<evidence type="ECO:0000256" key="1">
    <source>
        <dbReference type="SAM" id="MobiDB-lite"/>
    </source>
</evidence>
<protein>
    <submittedName>
        <fullName evidence="2">Uncharacterized protein</fullName>
    </submittedName>
</protein>
<sequence>RQSRKEHHHGHHHEKIPKHEDSDIESNTKPQKLEDSYIDNNVTSPKTMLLDIPLPNDTQNIEVTDKSDDNKSLSESPSLPRITDSPPFAIKTDENSVTKRNDQNSSN</sequence>
<dbReference type="EMBL" id="GAIX01003148">
    <property type="protein sequence ID" value="JAA89412.1"/>
    <property type="molecule type" value="Transcribed_RNA"/>
</dbReference>
<dbReference type="AlphaFoldDB" id="S4PYK1"/>
<reference evidence="2" key="2">
    <citation type="submission" date="2013-05" db="EMBL/GenBank/DDBJ databases">
        <authorList>
            <person name="Carter J.-M."/>
            <person name="Baker S.C."/>
            <person name="Pink R."/>
            <person name="Carter D.R.F."/>
            <person name="Collins A."/>
            <person name="Tomlin J."/>
            <person name="Gibbs M."/>
            <person name="Breuker C.J."/>
        </authorList>
    </citation>
    <scope>NUCLEOTIDE SEQUENCE</scope>
    <source>
        <tissue evidence="2">Ovary</tissue>
    </source>
</reference>
<organism evidence="2">
    <name type="scientific">Pararge aegeria</name>
    <name type="common">speckled wood butterfly</name>
    <dbReference type="NCBI Taxonomy" id="116150"/>
    <lineage>
        <taxon>Eukaryota</taxon>
        <taxon>Metazoa</taxon>
        <taxon>Ecdysozoa</taxon>
        <taxon>Arthropoda</taxon>
        <taxon>Hexapoda</taxon>
        <taxon>Insecta</taxon>
        <taxon>Pterygota</taxon>
        <taxon>Neoptera</taxon>
        <taxon>Endopterygota</taxon>
        <taxon>Lepidoptera</taxon>
        <taxon>Glossata</taxon>
        <taxon>Ditrysia</taxon>
        <taxon>Papilionoidea</taxon>
        <taxon>Nymphalidae</taxon>
        <taxon>Satyrinae</taxon>
        <taxon>Satyrini</taxon>
        <taxon>Parargina</taxon>
        <taxon>Pararge</taxon>
    </lineage>
</organism>
<evidence type="ECO:0000313" key="2">
    <source>
        <dbReference type="EMBL" id="JAA89412.1"/>
    </source>
</evidence>
<feature type="compositionally biased region" description="Basic residues" evidence="1">
    <location>
        <begin position="1"/>
        <end position="16"/>
    </location>
</feature>
<feature type="non-terminal residue" evidence="2">
    <location>
        <position position="1"/>
    </location>
</feature>
<feature type="region of interest" description="Disordered" evidence="1">
    <location>
        <begin position="1"/>
        <end position="107"/>
    </location>
</feature>
<reference evidence="2" key="1">
    <citation type="journal article" date="2013" name="BMC Genomics">
        <title>Unscrambling butterfly oogenesis.</title>
        <authorList>
            <person name="Carter J.M."/>
            <person name="Baker S.C."/>
            <person name="Pink R."/>
            <person name="Carter D.R."/>
            <person name="Collins A."/>
            <person name="Tomlin J."/>
            <person name="Gibbs M."/>
            <person name="Breuker C.J."/>
        </authorList>
    </citation>
    <scope>NUCLEOTIDE SEQUENCE</scope>
    <source>
        <tissue evidence="2">Ovary</tissue>
    </source>
</reference>
<feature type="compositionally biased region" description="Basic and acidic residues" evidence="1">
    <location>
        <begin position="63"/>
        <end position="72"/>
    </location>
</feature>
<feature type="non-terminal residue" evidence="2">
    <location>
        <position position="107"/>
    </location>
</feature>
<proteinExistence type="predicted"/>
<accession>S4PYK1</accession>
<feature type="compositionally biased region" description="Basic and acidic residues" evidence="1">
    <location>
        <begin position="91"/>
        <end position="107"/>
    </location>
</feature>
<name>S4PYK1_9NEOP</name>